<dbReference type="InterPro" id="IPR025322">
    <property type="entry name" value="PADRE_dom"/>
</dbReference>
<keyword evidence="2" id="KW-1185">Reference proteome</keyword>
<protein>
    <submittedName>
        <fullName evidence="1">Uncharacterized protein</fullName>
    </submittedName>
</protein>
<gene>
    <name evidence="1" type="ORF">KI387_040944</name>
</gene>
<accession>A0AA38F947</accession>
<evidence type="ECO:0000313" key="1">
    <source>
        <dbReference type="EMBL" id="KAH9293858.1"/>
    </source>
</evidence>
<comment type="caution">
    <text evidence="1">The sequence shown here is derived from an EMBL/GenBank/DDBJ whole genome shotgun (WGS) entry which is preliminary data.</text>
</comment>
<evidence type="ECO:0000313" key="2">
    <source>
        <dbReference type="Proteomes" id="UP000824469"/>
    </source>
</evidence>
<reference evidence="1 2" key="1">
    <citation type="journal article" date="2021" name="Nat. Plants">
        <title>The Taxus genome provides insights into paclitaxel biosynthesis.</title>
        <authorList>
            <person name="Xiong X."/>
            <person name="Gou J."/>
            <person name="Liao Q."/>
            <person name="Li Y."/>
            <person name="Zhou Q."/>
            <person name="Bi G."/>
            <person name="Li C."/>
            <person name="Du R."/>
            <person name="Wang X."/>
            <person name="Sun T."/>
            <person name="Guo L."/>
            <person name="Liang H."/>
            <person name="Lu P."/>
            <person name="Wu Y."/>
            <person name="Zhang Z."/>
            <person name="Ro D.K."/>
            <person name="Shang Y."/>
            <person name="Huang S."/>
            <person name="Yan J."/>
        </authorList>
    </citation>
    <scope>NUCLEOTIDE SEQUENCE [LARGE SCALE GENOMIC DNA]</scope>
    <source>
        <strain evidence="1">Ta-2019</strain>
    </source>
</reference>
<dbReference type="Proteomes" id="UP000824469">
    <property type="component" value="Unassembled WGS sequence"/>
</dbReference>
<dbReference type="PANTHER" id="PTHR33148:SF3">
    <property type="entry name" value="DUF4228 DOMAIN PROTEIN"/>
    <property type="match status" value="1"/>
</dbReference>
<proteinExistence type="predicted"/>
<dbReference type="EMBL" id="JAHRHJ020000654">
    <property type="protein sequence ID" value="KAH9293858.1"/>
    <property type="molecule type" value="Genomic_DNA"/>
</dbReference>
<dbReference type="AlphaFoldDB" id="A0AA38F947"/>
<organism evidence="1 2">
    <name type="scientific">Taxus chinensis</name>
    <name type="common">Chinese yew</name>
    <name type="synonym">Taxus wallichiana var. chinensis</name>
    <dbReference type="NCBI Taxonomy" id="29808"/>
    <lineage>
        <taxon>Eukaryota</taxon>
        <taxon>Viridiplantae</taxon>
        <taxon>Streptophyta</taxon>
        <taxon>Embryophyta</taxon>
        <taxon>Tracheophyta</taxon>
        <taxon>Spermatophyta</taxon>
        <taxon>Pinopsida</taxon>
        <taxon>Pinidae</taxon>
        <taxon>Conifers II</taxon>
        <taxon>Cupressales</taxon>
        <taxon>Taxaceae</taxon>
        <taxon>Taxus</taxon>
    </lineage>
</organism>
<name>A0AA38F947_TAXCH</name>
<dbReference type="Pfam" id="PF14009">
    <property type="entry name" value="PADRE"/>
    <property type="match status" value="1"/>
</dbReference>
<dbReference type="OMA" id="QNANIVM"/>
<dbReference type="PANTHER" id="PTHR33148">
    <property type="entry name" value="PLASTID MOVEMENT IMPAIRED PROTEIN-RELATED"/>
    <property type="match status" value="1"/>
</dbReference>
<feature type="non-terminal residue" evidence="1">
    <location>
        <position position="191"/>
    </location>
</feature>
<sequence length="191" mass="21911">MGNVLRGIVQCERHRRIRIVKLDGTVIKLSTPVYVKKIAGDHPDHGVFEADAVRRLGVLSRPLPEGEELRRGRLYFLIPLPKQTKGFEREKLPTAVSRHRQLQLLRRAFSDGDLIKREFDRGLQIVSSSDDGLNVRVKLRLRKNELAKLLSDDGNYLLEDLVVTRDLFSLPPRFGWKPSLDSIAERRSPFP</sequence>